<comment type="subcellular location">
    <subcellularLocation>
        <location evidence="2">Endomembrane system</location>
    </subcellularLocation>
</comment>
<dbReference type="GO" id="GO:0016052">
    <property type="term" value="P:carbohydrate catabolic process"/>
    <property type="evidence" value="ECO:0007669"/>
    <property type="project" value="InterPro"/>
</dbReference>
<protein>
    <recommendedName>
        <fullName evidence="4 10">Mannan endo-1,6-alpha-mannosidase</fullName>
        <ecNumber evidence="4 10">3.2.1.101</ecNumber>
    </recommendedName>
</protein>
<evidence type="ECO:0000256" key="11">
    <source>
        <dbReference type="SAM" id="MobiDB-lite"/>
    </source>
</evidence>
<proteinExistence type="inferred from homology"/>
<comment type="catalytic activity">
    <reaction evidence="1 10">
        <text>Random hydrolysis of (1-&gt;6)-alpha-D-mannosidic linkages in unbranched (1-&gt;6)-mannans.</text>
        <dbReference type="EC" id="3.2.1.101"/>
    </reaction>
</comment>
<sequence>MKLSSVLALATAVTAQQFSIASDDDIKKTAASVAWDLLQYYHGNETGQTPGILPGPPASGLGPYYWWEAGAMWGTLLDYWFLTGDDAYNDLIMEGIQFQSGPQKNFMDPNYTLSMGNDDQGFWGMTALTAAENNFTNPPADKPQWVALAQGVFNDMASPERWQTDTCGGGLRWQVPFSNVGYNYKNSIANGCFFNIAARLARYTHNDTYADWAEKVWDWVEGVGYMGKNNDALYDGAHVEDNCTKINEEEYSYNNAVFTLGAAYMYNYTNGSSKWEGRVNKLVDHGFATFFPNGIAYEPQCETSKTCTTDMKSFKGYLHRWYATSTSVAPFLRDKVLPVLKTSAEASIKVCTGGDNGRQCGFSWAAGQFDGIMGVGPQMNALGAVSSLLITETHGTVSKSTGGSSEGDPTAGGDESTTTKITTADRAGAGILTFLVLGSTVSLFGWMCFGDA</sequence>
<keyword evidence="9 10" id="KW-0326">Glycosidase</keyword>
<dbReference type="PANTHER" id="PTHR12145:SF36">
    <property type="entry name" value="MANNAN ENDO-1,6-ALPHA-MANNOSIDASE DCW1"/>
    <property type="match status" value="1"/>
</dbReference>
<dbReference type="GO" id="GO:0008496">
    <property type="term" value="F:mannan endo-1,6-alpha-mannosidase activity"/>
    <property type="evidence" value="ECO:0007669"/>
    <property type="project" value="UniProtKB-UniRule"/>
</dbReference>
<keyword evidence="6 10" id="KW-0378">Hydrolase</keyword>
<evidence type="ECO:0000256" key="6">
    <source>
        <dbReference type="ARBA" id="ARBA00022801"/>
    </source>
</evidence>
<feature type="region of interest" description="Disordered" evidence="11">
    <location>
        <begin position="396"/>
        <end position="420"/>
    </location>
</feature>
<dbReference type="Proteomes" id="UP001055219">
    <property type="component" value="Unassembled WGS sequence"/>
</dbReference>
<feature type="signal peptide" evidence="13">
    <location>
        <begin position="1"/>
        <end position="15"/>
    </location>
</feature>
<accession>A0A9P9Y647</accession>
<dbReference type="GeneID" id="75831077"/>
<feature type="transmembrane region" description="Helical" evidence="12">
    <location>
        <begin position="427"/>
        <end position="449"/>
    </location>
</feature>
<evidence type="ECO:0000256" key="10">
    <source>
        <dbReference type="PIRNR" id="PIRNR016302"/>
    </source>
</evidence>
<evidence type="ECO:0000313" key="14">
    <source>
        <dbReference type="EMBL" id="KAI6784045.1"/>
    </source>
</evidence>
<dbReference type="EMBL" id="JAGIXG020000005">
    <property type="protein sequence ID" value="KAI6784045.1"/>
    <property type="molecule type" value="Genomic_DNA"/>
</dbReference>
<reference evidence="14" key="2">
    <citation type="submission" date="2022-07" db="EMBL/GenBank/DDBJ databases">
        <authorList>
            <person name="Goncalves M.F.M."/>
            <person name="Hilario S."/>
            <person name="Van De Peer Y."/>
            <person name="Esteves A.C."/>
            <person name="Alves A."/>
        </authorList>
    </citation>
    <scope>NUCLEOTIDE SEQUENCE</scope>
    <source>
        <strain evidence="14">MUM 19.33</strain>
    </source>
</reference>
<keyword evidence="12" id="KW-1133">Transmembrane helix</keyword>
<gene>
    <name evidence="14" type="ORF">J7T54_004591</name>
</gene>
<dbReference type="SUPFAM" id="SSF48208">
    <property type="entry name" value="Six-hairpin glycosidases"/>
    <property type="match status" value="1"/>
</dbReference>
<keyword evidence="15" id="KW-1185">Reference proteome</keyword>
<evidence type="ECO:0000256" key="2">
    <source>
        <dbReference type="ARBA" id="ARBA00004308"/>
    </source>
</evidence>
<evidence type="ECO:0000256" key="9">
    <source>
        <dbReference type="ARBA" id="ARBA00023295"/>
    </source>
</evidence>
<organism evidence="14 15">
    <name type="scientific">Emericellopsis cladophorae</name>
    <dbReference type="NCBI Taxonomy" id="2686198"/>
    <lineage>
        <taxon>Eukaryota</taxon>
        <taxon>Fungi</taxon>
        <taxon>Dikarya</taxon>
        <taxon>Ascomycota</taxon>
        <taxon>Pezizomycotina</taxon>
        <taxon>Sordariomycetes</taxon>
        <taxon>Hypocreomycetidae</taxon>
        <taxon>Hypocreales</taxon>
        <taxon>Bionectriaceae</taxon>
        <taxon>Emericellopsis</taxon>
    </lineage>
</organism>
<keyword evidence="5 13" id="KW-0732">Signal</keyword>
<keyword evidence="12" id="KW-0812">Transmembrane</keyword>
<dbReference type="InterPro" id="IPR008928">
    <property type="entry name" value="6-hairpin_glycosidase_sf"/>
</dbReference>
<dbReference type="FunFam" id="1.50.10.20:FF:000006">
    <property type="entry name" value="Mannan endo-1,6-alpha-mannosidase"/>
    <property type="match status" value="1"/>
</dbReference>
<keyword evidence="7 12" id="KW-0472">Membrane</keyword>
<evidence type="ECO:0000256" key="5">
    <source>
        <dbReference type="ARBA" id="ARBA00022729"/>
    </source>
</evidence>
<comment type="caution">
    <text evidence="14">The sequence shown here is derived from an EMBL/GenBank/DDBJ whole genome shotgun (WGS) entry which is preliminary data.</text>
</comment>
<comment type="similarity">
    <text evidence="3 10">Belongs to the glycosyl hydrolase 76 family.</text>
</comment>
<dbReference type="GO" id="GO:0012505">
    <property type="term" value="C:endomembrane system"/>
    <property type="evidence" value="ECO:0007669"/>
    <property type="project" value="UniProtKB-SubCell"/>
</dbReference>
<dbReference type="InterPro" id="IPR014480">
    <property type="entry name" value="Mannan-1_6-alpha_mannosidase"/>
</dbReference>
<feature type="chain" id="PRO_5040461379" description="Mannan endo-1,6-alpha-mannosidase" evidence="13">
    <location>
        <begin position="16"/>
        <end position="452"/>
    </location>
</feature>
<evidence type="ECO:0000256" key="8">
    <source>
        <dbReference type="ARBA" id="ARBA00023180"/>
    </source>
</evidence>
<name>A0A9P9Y647_9HYPO</name>
<dbReference type="PANTHER" id="PTHR12145">
    <property type="entry name" value="MANNAN ENDO-1,6-ALPHA-MANNOSIDASE DCW1"/>
    <property type="match status" value="1"/>
</dbReference>
<keyword evidence="8" id="KW-0325">Glycoprotein</keyword>
<reference evidence="14" key="1">
    <citation type="journal article" date="2021" name="J Fungi (Basel)">
        <title>Genomic and Metabolomic Analyses of the Marine Fungus Emericellopsis cladophorae: Insights into Saltwater Adaptability Mechanisms and Its Biosynthetic Potential.</title>
        <authorList>
            <person name="Goncalves M.F.M."/>
            <person name="Hilario S."/>
            <person name="Van de Peer Y."/>
            <person name="Esteves A.C."/>
            <person name="Alves A."/>
        </authorList>
    </citation>
    <scope>NUCLEOTIDE SEQUENCE</scope>
    <source>
        <strain evidence="14">MUM 19.33</strain>
    </source>
</reference>
<evidence type="ECO:0000256" key="13">
    <source>
        <dbReference type="SAM" id="SignalP"/>
    </source>
</evidence>
<evidence type="ECO:0000313" key="15">
    <source>
        <dbReference type="Proteomes" id="UP001055219"/>
    </source>
</evidence>
<evidence type="ECO:0000256" key="4">
    <source>
        <dbReference type="ARBA" id="ARBA00012350"/>
    </source>
</evidence>
<evidence type="ECO:0000256" key="12">
    <source>
        <dbReference type="SAM" id="Phobius"/>
    </source>
</evidence>
<dbReference type="Gene3D" id="1.50.10.20">
    <property type="match status" value="1"/>
</dbReference>
<evidence type="ECO:0000256" key="7">
    <source>
        <dbReference type="ARBA" id="ARBA00023136"/>
    </source>
</evidence>
<dbReference type="RefSeq" id="XP_051364901.1">
    <property type="nucleotide sequence ID" value="XM_051503260.1"/>
</dbReference>
<evidence type="ECO:0000256" key="3">
    <source>
        <dbReference type="ARBA" id="ARBA00009699"/>
    </source>
</evidence>
<dbReference type="Pfam" id="PF03663">
    <property type="entry name" value="Glyco_hydro_76"/>
    <property type="match status" value="1"/>
</dbReference>
<dbReference type="InterPro" id="IPR005198">
    <property type="entry name" value="Glyco_hydro_76"/>
</dbReference>
<dbReference type="EC" id="3.2.1.101" evidence="4 10"/>
<dbReference type="AlphaFoldDB" id="A0A9P9Y647"/>
<evidence type="ECO:0000256" key="1">
    <source>
        <dbReference type="ARBA" id="ARBA00001452"/>
    </source>
</evidence>
<dbReference type="OrthoDB" id="4187847at2759"/>
<dbReference type="GO" id="GO:0009272">
    <property type="term" value="P:fungal-type cell wall biogenesis"/>
    <property type="evidence" value="ECO:0007669"/>
    <property type="project" value="TreeGrafter"/>
</dbReference>
<dbReference type="PIRSF" id="PIRSF016302">
    <property type="entry name" value="Man_a_manosd"/>
    <property type="match status" value="1"/>
</dbReference>